<evidence type="ECO:0000313" key="1">
    <source>
        <dbReference type="EMBL" id="CCH20629.1"/>
    </source>
</evidence>
<dbReference type="STRING" id="1150864.MILUP08_45513"/>
<accession>I0L9Y2</accession>
<organism evidence="1 2">
    <name type="scientific">Micromonospora lupini str. Lupac 08</name>
    <dbReference type="NCBI Taxonomy" id="1150864"/>
    <lineage>
        <taxon>Bacteria</taxon>
        <taxon>Bacillati</taxon>
        <taxon>Actinomycetota</taxon>
        <taxon>Actinomycetes</taxon>
        <taxon>Micromonosporales</taxon>
        <taxon>Micromonosporaceae</taxon>
        <taxon>Micromonospora</taxon>
    </lineage>
</organism>
<dbReference type="Proteomes" id="UP000003448">
    <property type="component" value="Unassembled WGS sequence"/>
</dbReference>
<protein>
    <submittedName>
        <fullName evidence="1">Uncharacterized protein</fullName>
    </submittedName>
</protein>
<proteinExistence type="predicted"/>
<gene>
    <name evidence="1" type="ORF">MILUP08_45513</name>
</gene>
<keyword evidence="2" id="KW-1185">Reference proteome</keyword>
<name>I0L9Y2_9ACTN</name>
<dbReference type="AlphaFoldDB" id="I0L9Y2"/>
<evidence type="ECO:0000313" key="2">
    <source>
        <dbReference type="Proteomes" id="UP000003448"/>
    </source>
</evidence>
<reference evidence="2" key="1">
    <citation type="journal article" date="2012" name="J. Bacteriol.">
        <title>Genome Sequence of Micromonospora lupini Lupac 08, Isolated from Root Nodules of Lupinus angustifolius.</title>
        <authorList>
            <person name="Alonso-Vega P."/>
            <person name="Normand P."/>
            <person name="Bacigalupe R."/>
            <person name="Pujic P."/>
            <person name="Lajus A."/>
            <person name="Vallenet D."/>
            <person name="Carro L."/>
            <person name="Coll P."/>
            <person name="Trujillo M.E."/>
        </authorList>
    </citation>
    <scope>NUCLEOTIDE SEQUENCE [LARGE SCALE GENOMIC DNA]</scope>
    <source>
        <strain evidence="2">Lupac 08</strain>
    </source>
</reference>
<sequence>MTWMLRQVQRSLQDEEQRAREWGAEGEGWRYKPLSTRGAYQLRRSTVMSKAGEPEQ</sequence>
<dbReference type="EMBL" id="CAIE01000039">
    <property type="protein sequence ID" value="CCH20629.1"/>
    <property type="molecule type" value="Genomic_DNA"/>
</dbReference>
<comment type="caution">
    <text evidence="1">The sequence shown here is derived from an EMBL/GenBank/DDBJ whole genome shotgun (WGS) entry which is preliminary data.</text>
</comment>